<gene>
    <name evidence="10" type="ORF">G7034_02615</name>
</gene>
<evidence type="ECO:0000256" key="2">
    <source>
        <dbReference type="ARBA" id="ARBA00022475"/>
    </source>
</evidence>
<feature type="transmembrane region" description="Helical" evidence="8">
    <location>
        <begin position="114"/>
        <end position="131"/>
    </location>
</feature>
<feature type="transmembrane region" description="Helical" evidence="8">
    <location>
        <begin position="288"/>
        <end position="307"/>
    </location>
</feature>
<name>A0A967ABD3_9FLAO</name>
<dbReference type="AlphaFoldDB" id="A0A967ABD3"/>
<keyword evidence="5 8" id="KW-0812">Transmembrane</keyword>
<proteinExistence type="predicted"/>
<dbReference type="PANTHER" id="PTHR33908">
    <property type="entry name" value="MANNOSYLTRANSFERASE YKCB-RELATED"/>
    <property type="match status" value="1"/>
</dbReference>
<evidence type="ECO:0000313" key="11">
    <source>
        <dbReference type="Proteomes" id="UP000643701"/>
    </source>
</evidence>
<feature type="transmembrane region" description="Helical" evidence="8">
    <location>
        <begin position="160"/>
        <end position="177"/>
    </location>
</feature>
<dbReference type="RefSeq" id="WP_166399408.1">
    <property type="nucleotide sequence ID" value="NZ_JAANAS010000032.1"/>
</dbReference>
<evidence type="ECO:0000256" key="7">
    <source>
        <dbReference type="ARBA" id="ARBA00023136"/>
    </source>
</evidence>
<sequence>MNFIFKHPLVSLFIFCLLSFFMYLNLMPVSIMEARNFLVTREMLLDGNWFLTTMNGLPRYEKPPLPAWITSLFVQGNIDNVFWYRLPTSIMSSLGVFLFYFLTKTLTQNKRLSLVSALVLGSSFYYYSIQLEAPSDMFTHVFMLVGILFLIKLFSKKTNFLIYFTISALGIAASILSKGPVSLYALFLPFLLAYIIVYRLKLKQSFYLVGALIAGIAIGGSWYLYVRYADAEAFLEVASRESGNWTSYNVRPFYYYWSFFIQSGIWTIPALLSLFYPYYKNKVYHKKTYLFSWLWTIIALILLSLIPEKKSRYLVPVLFPLALTTAQFIYYQWKQLKHDKLSRISVYFHYVLLLIICAATLVVPFFLKGHSSTFWIWYILLAAGGIGIGVFITRHLVHKKFRLLFLGNIFLIFLFTCIGNYGFSFSFNQLNHPPVSEISTVLKDEKVFYFEEIRPEIIWETQTKSTIFSIENPPSLNQFLVIVTESNKPSFLENLPSELIVEKTKTFESSYINNKRNIRNKHNFIHHVYLVSNPKLKN</sequence>
<dbReference type="GO" id="GO:0016763">
    <property type="term" value="F:pentosyltransferase activity"/>
    <property type="evidence" value="ECO:0007669"/>
    <property type="project" value="TreeGrafter"/>
</dbReference>
<feature type="domain" description="Glycosyltransferase RgtA/B/C/D-like" evidence="9">
    <location>
        <begin position="62"/>
        <end position="217"/>
    </location>
</feature>
<dbReference type="GO" id="GO:0010041">
    <property type="term" value="P:response to iron(III) ion"/>
    <property type="evidence" value="ECO:0007669"/>
    <property type="project" value="TreeGrafter"/>
</dbReference>
<keyword evidence="4" id="KW-0808">Transferase</keyword>
<evidence type="ECO:0000256" key="6">
    <source>
        <dbReference type="ARBA" id="ARBA00022989"/>
    </source>
</evidence>
<evidence type="ECO:0000256" key="4">
    <source>
        <dbReference type="ARBA" id="ARBA00022679"/>
    </source>
</evidence>
<dbReference type="Pfam" id="PF13231">
    <property type="entry name" value="PMT_2"/>
    <property type="match status" value="1"/>
</dbReference>
<dbReference type="GO" id="GO:0005886">
    <property type="term" value="C:plasma membrane"/>
    <property type="evidence" value="ECO:0007669"/>
    <property type="project" value="UniProtKB-SubCell"/>
</dbReference>
<feature type="transmembrane region" description="Helical" evidence="8">
    <location>
        <begin position="12"/>
        <end position="31"/>
    </location>
</feature>
<evidence type="ECO:0000256" key="5">
    <source>
        <dbReference type="ARBA" id="ARBA00022692"/>
    </source>
</evidence>
<reference evidence="10" key="1">
    <citation type="submission" date="2020-03" db="EMBL/GenBank/DDBJ databases">
        <title>Psychroflexus Maritimus sp. nov., isolate from marine sediment.</title>
        <authorList>
            <person name="Zhong Y.-L."/>
        </authorList>
    </citation>
    <scope>NUCLEOTIDE SEQUENCE</scope>
    <source>
        <strain evidence="10">C1</strain>
    </source>
</reference>
<dbReference type="PANTHER" id="PTHR33908:SF3">
    <property type="entry name" value="UNDECAPRENYL PHOSPHATE-ALPHA-4-AMINO-4-DEOXY-L-ARABINOSE ARABINOSYL TRANSFERASE"/>
    <property type="match status" value="1"/>
</dbReference>
<dbReference type="Proteomes" id="UP000643701">
    <property type="component" value="Unassembled WGS sequence"/>
</dbReference>
<feature type="transmembrane region" description="Helical" evidence="8">
    <location>
        <begin position="207"/>
        <end position="225"/>
    </location>
</feature>
<evidence type="ECO:0000259" key="9">
    <source>
        <dbReference type="Pfam" id="PF13231"/>
    </source>
</evidence>
<accession>A0A967ABD3</accession>
<keyword evidence="6 8" id="KW-1133">Transmembrane helix</keyword>
<keyword evidence="11" id="KW-1185">Reference proteome</keyword>
<dbReference type="InterPro" id="IPR038731">
    <property type="entry name" value="RgtA/B/C-like"/>
</dbReference>
<feature type="transmembrane region" description="Helical" evidence="8">
    <location>
        <begin position="82"/>
        <end position="102"/>
    </location>
</feature>
<feature type="transmembrane region" description="Helical" evidence="8">
    <location>
        <begin position="183"/>
        <end position="200"/>
    </location>
</feature>
<feature type="transmembrane region" description="Helical" evidence="8">
    <location>
        <begin position="345"/>
        <end position="367"/>
    </location>
</feature>
<keyword evidence="3" id="KW-0328">Glycosyltransferase</keyword>
<keyword evidence="2" id="KW-1003">Cell membrane</keyword>
<protein>
    <submittedName>
        <fullName evidence="10">Phospholipid carrier-dependent glycosyltransferase</fullName>
    </submittedName>
</protein>
<evidence type="ECO:0000256" key="1">
    <source>
        <dbReference type="ARBA" id="ARBA00004651"/>
    </source>
</evidence>
<dbReference type="EMBL" id="JAANAS010000032">
    <property type="protein sequence ID" value="NGZ89139.1"/>
    <property type="molecule type" value="Genomic_DNA"/>
</dbReference>
<feature type="transmembrane region" description="Helical" evidence="8">
    <location>
        <begin position="373"/>
        <end position="392"/>
    </location>
</feature>
<feature type="transmembrane region" description="Helical" evidence="8">
    <location>
        <begin position="254"/>
        <end position="276"/>
    </location>
</feature>
<evidence type="ECO:0000256" key="3">
    <source>
        <dbReference type="ARBA" id="ARBA00022676"/>
    </source>
</evidence>
<dbReference type="InterPro" id="IPR050297">
    <property type="entry name" value="LipidA_mod_glycosyltrf_83"/>
</dbReference>
<comment type="subcellular location">
    <subcellularLocation>
        <location evidence="1">Cell membrane</location>
        <topology evidence="1">Multi-pass membrane protein</topology>
    </subcellularLocation>
</comment>
<evidence type="ECO:0000313" key="10">
    <source>
        <dbReference type="EMBL" id="NGZ89139.1"/>
    </source>
</evidence>
<evidence type="ECO:0000256" key="8">
    <source>
        <dbReference type="SAM" id="Phobius"/>
    </source>
</evidence>
<feature type="transmembrane region" description="Helical" evidence="8">
    <location>
        <begin position="137"/>
        <end position="153"/>
    </location>
</feature>
<feature type="transmembrane region" description="Helical" evidence="8">
    <location>
        <begin position="404"/>
        <end position="423"/>
    </location>
</feature>
<organism evidence="10 11">
    <name type="scientific">Psychroflexus maritimus</name>
    <dbReference type="NCBI Taxonomy" id="2714865"/>
    <lineage>
        <taxon>Bacteria</taxon>
        <taxon>Pseudomonadati</taxon>
        <taxon>Bacteroidota</taxon>
        <taxon>Flavobacteriia</taxon>
        <taxon>Flavobacteriales</taxon>
        <taxon>Flavobacteriaceae</taxon>
        <taxon>Psychroflexus</taxon>
    </lineage>
</organism>
<feature type="transmembrane region" description="Helical" evidence="8">
    <location>
        <begin position="313"/>
        <end position="333"/>
    </location>
</feature>
<comment type="caution">
    <text evidence="10">The sequence shown here is derived from an EMBL/GenBank/DDBJ whole genome shotgun (WGS) entry which is preliminary data.</text>
</comment>
<keyword evidence="7 8" id="KW-0472">Membrane</keyword>
<dbReference type="GO" id="GO:0009103">
    <property type="term" value="P:lipopolysaccharide biosynthetic process"/>
    <property type="evidence" value="ECO:0007669"/>
    <property type="project" value="UniProtKB-ARBA"/>
</dbReference>